<dbReference type="GO" id="GO:0006508">
    <property type="term" value="P:proteolysis"/>
    <property type="evidence" value="ECO:0007669"/>
    <property type="project" value="InterPro"/>
</dbReference>
<gene>
    <name evidence="3" type="ORF">SAMN05444320_11087</name>
</gene>
<dbReference type="AlphaFoldDB" id="A0A1M5KWR0"/>
<sequence>MTGVRRRDLLAGAAALAGFATVGFLPGTAAAATRQRPGAVNPPSLGIGDHAITARVSARRALAHIRHLSETIGPRIGGTPSERRAADYLADVLRDLRYNVRLQPFPVADKYLADVLGDGVRWQSAASSEGALDVTVTGDVVDARAGGDGDYPADVRGRIVLVDRVRGSEAKQVRTAVAKGAAAVLLVATPAPTAPNQRAGSFTPAIGERVGVPVLGLAQVHGEKARKRLAGGGLRLSLRVTHHKKLTSYNVLAERPATFPSRDQGVVMVTAHYDSVPGSPGANDDGSGTALCLELARVLRYLPTQKALRFALWGSEEQGLIGSKHYVSQLDDDAAKRIAGCFQNDMVATSHDPAKHYWLLSVDGGNNTTTSAVAGAARRLGYTPQTKGPVARGSSDHVPFHQRGIASANFSWRGEAGPQLLEPTYHTPEDTIQDNISLDRLQVSLELIGCAAYDVARHR</sequence>
<dbReference type="InterPro" id="IPR045175">
    <property type="entry name" value="M28_fam"/>
</dbReference>
<dbReference type="InterPro" id="IPR006311">
    <property type="entry name" value="TAT_signal"/>
</dbReference>
<dbReference type="PANTHER" id="PTHR12147">
    <property type="entry name" value="METALLOPEPTIDASE M28 FAMILY MEMBER"/>
    <property type="match status" value="1"/>
</dbReference>
<dbReference type="STRING" id="2017.SAMN05444320_11087"/>
<dbReference type="Pfam" id="PF04389">
    <property type="entry name" value="Peptidase_M28"/>
    <property type="match status" value="1"/>
</dbReference>
<evidence type="ECO:0000313" key="3">
    <source>
        <dbReference type="EMBL" id="SHG57302.1"/>
    </source>
</evidence>
<dbReference type="GO" id="GO:0008235">
    <property type="term" value="F:metalloexopeptidase activity"/>
    <property type="evidence" value="ECO:0007669"/>
    <property type="project" value="InterPro"/>
</dbReference>
<dbReference type="InterPro" id="IPR007484">
    <property type="entry name" value="Peptidase_M28"/>
</dbReference>
<dbReference type="Pfam" id="PF02225">
    <property type="entry name" value="PA"/>
    <property type="match status" value="1"/>
</dbReference>
<dbReference type="Proteomes" id="UP000184501">
    <property type="component" value="Unassembled WGS sequence"/>
</dbReference>
<evidence type="ECO:0000313" key="4">
    <source>
        <dbReference type="Proteomes" id="UP000184501"/>
    </source>
</evidence>
<dbReference type="SUPFAM" id="SSF52025">
    <property type="entry name" value="PA domain"/>
    <property type="match status" value="1"/>
</dbReference>
<feature type="domain" description="Peptidase M28" evidence="2">
    <location>
        <begin position="250"/>
        <end position="446"/>
    </location>
</feature>
<keyword evidence="3" id="KW-0378">Hydrolase</keyword>
<proteinExistence type="predicted"/>
<dbReference type="InterPro" id="IPR003137">
    <property type="entry name" value="PA_domain"/>
</dbReference>
<reference evidence="3 4" key="1">
    <citation type="submission" date="2016-11" db="EMBL/GenBank/DDBJ databases">
        <authorList>
            <person name="Jaros S."/>
            <person name="Januszkiewicz K."/>
            <person name="Wedrychowicz H."/>
        </authorList>
    </citation>
    <scope>NUCLEOTIDE SEQUENCE [LARGE SCALE GENOMIC DNA]</scope>
    <source>
        <strain evidence="3 4">DSM 44523</strain>
    </source>
</reference>
<dbReference type="InterPro" id="IPR046450">
    <property type="entry name" value="PA_dom_sf"/>
</dbReference>
<dbReference type="Gene3D" id="3.40.630.10">
    <property type="entry name" value="Zn peptidases"/>
    <property type="match status" value="1"/>
</dbReference>
<keyword evidence="4" id="KW-1185">Reference proteome</keyword>
<accession>A0A1M5KWR0</accession>
<keyword evidence="3" id="KW-0031">Aminopeptidase</keyword>
<feature type="domain" description="PA" evidence="1">
    <location>
        <begin position="136"/>
        <end position="224"/>
    </location>
</feature>
<protein>
    <submittedName>
        <fullName evidence="3">Aminopeptidase YwaD</fullName>
    </submittedName>
</protein>
<dbReference type="OrthoDB" id="345880at2"/>
<evidence type="ECO:0000259" key="1">
    <source>
        <dbReference type="Pfam" id="PF02225"/>
    </source>
</evidence>
<dbReference type="PANTHER" id="PTHR12147:SF26">
    <property type="entry name" value="PEPTIDASE M28 DOMAIN-CONTAINING PROTEIN"/>
    <property type="match status" value="1"/>
</dbReference>
<organism evidence="3 4">
    <name type="scientific">Streptoalloteichus hindustanus</name>
    <dbReference type="NCBI Taxonomy" id="2017"/>
    <lineage>
        <taxon>Bacteria</taxon>
        <taxon>Bacillati</taxon>
        <taxon>Actinomycetota</taxon>
        <taxon>Actinomycetes</taxon>
        <taxon>Pseudonocardiales</taxon>
        <taxon>Pseudonocardiaceae</taxon>
        <taxon>Streptoalloteichus</taxon>
    </lineage>
</organism>
<dbReference type="RefSeq" id="WP_073488377.1">
    <property type="nucleotide sequence ID" value="NZ_FQVN01000010.1"/>
</dbReference>
<dbReference type="SUPFAM" id="SSF53187">
    <property type="entry name" value="Zn-dependent exopeptidases"/>
    <property type="match status" value="1"/>
</dbReference>
<dbReference type="Gene3D" id="3.50.30.30">
    <property type="match status" value="1"/>
</dbReference>
<dbReference type="GO" id="GO:0004177">
    <property type="term" value="F:aminopeptidase activity"/>
    <property type="evidence" value="ECO:0007669"/>
    <property type="project" value="UniProtKB-KW"/>
</dbReference>
<dbReference type="EMBL" id="FQVN01000010">
    <property type="protein sequence ID" value="SHG57302.1"/>
    <property type="molecule type" value="Genomic_DNA"/>
</dbReference>
<name>A0A1M5KWR0_STRHI</name>
<dbReference type="PROSITE" id="PS51318">
    <property type="entry name" value="TAT"/>
    <property type="match status" value="1"/>
</dbReference>
<keyword evidence="3" id="KW-0645">Protease</keyword>
<evidence type="ECO:0000259" key="2">
    <source>
        <dbReference type="Pfam" id="PF04389"/>
    </source>
</evidence>